<feature type="transmembrane region" description="Helical" evidence="2">
    <location>
        <begin position="175"/>
        <end position="195"/>
    </location>
</feature>
<accession>A0A4Q9MGQ0</accession>
<evidence type="ECO:0000256" key="2">
    <source>
        <dbReference type="SAM" id="Phobius"/>
    </source>
</evidence>
<dbReference type="Proteomes" id="UP000292957">
    <property type="component" value="Unassembled WGS sequence"/>
</dbReference>
<keyword evidence="2" id="KW-0812">Transmembrane</keyword>
<keyword evidence="2" id="KW-1133">Transmembrane helix</keyword>
<name>A0A4Q9MGQ0_9APHY</name>
<feature type="compositionally biased region" description="Basic and acidic residues" evidence="1">
    <location>
        <begin position="323"/>
        <end position="342"/>
    </location>
</feature>
<dbReference type="AlphaFoldDB" id="A0A4Q9MGQ0"/>
<evidence type="ECO:0000256" key="1">
    <source>
        <dbReference type="SAM" id="MobiDB-lite"/>
    </source>
</evidence>
<sequence length="542" mass="59414">MPPVEHSRSQPGAVVTDPFLNANFTLDSSGVAGFFGGDTAVHGMATVNLFRGRRWGGLYNTPGSLEIAKRYGQLANARVCKGLFPGGTDDPSQLFGLDGKVGPRFLAARSGSRFEKTGHLAALIARMARRAPYESVYKNRGKERITTPATVTIIDLPYEPPDTVQPELPYNHSALLAFVPIGASIGACVGCALVADWWSFSNILLGMFANGCACFVLGSGRLTFKHHRPASGAPPGDGIFRGETGVIVVRGGEGAVNALTRGRFFLQYEAPAESCRTQGKVAENRDGQAEGSQAVAQLPRTDDSLDGDMEKQVGENQAEEEQEAGRIAKEAQERERKARDTDTAPQGGQPNSFAIGLCSILLTAQFLVQLLLVPQGVLFGQVMFVCTLAVSWGYNTYLSSIDREDIQTKILCKILKLEDKNIRKFEFGTWTAMSIFALLALQPKDPLPNSPKILDDLLPNDTEVWAKWKDIMREKMGTSGEWQFTDDDRKLRKQEPTEVYEKQQCDKAQELLVALIEDAKAANERFRKEYPDSPRRSATVCE</sequence>
<gene>
    <name evidence="3" type="ORF">BD311DRAFT_765386</name>
</gene>
<feature type="transmembrane region" description="Helical" evidence="2">
    <location>
        <begin position="353"/>
        <end position="372"/>
    </location>
</feature>
<proteinExistence type="predicted"/>
<dbReference type="EMBL" id="ML143468">
    <property type="protein sequence ID" value="TBU25031.1"/>
    <property type="molecule type" value="Genomic_DNA"/>
</dbReference>
<reference evidence="3" key="1">
    <citation type="submission" date="2019-01" db="EMBL/GenBank/DDBJ databases">
        <title>Draft genome sequences of three monokaryotic isolates of the white-rot basidiomycete fungus Dichomitus squalens.</title>
        <authorList>
            <consortium name="DOE Joint Genome Institute"/>
            <person name="Lopez S.C."/>
            <person name="Andreopoulos B."/>
            <person name="Pangilinan J."/>
            <person name="Lipzen A."/>
            <person name="Riley R."/>
            <person name="Ahrendt S."/>
            <person name="Ng V."/>
            <person name="Barry K."/>
            <person name="Daum C."/>
            <person name="Grigoriev I.V."/>
            <person name="Hilden K.S."/>
            <person name="Makela M.R."/>
            <person name="de Vries R.P."/>
        </authorList>
    </citation>
    <scope>NUCLEOTIDE SEQUENCE [LARGE SCALE GENOMIC DNA]</scope>
    <source>
        <strain evidence="3">OM18370.1</strain>
    </source>
</reference>
<feature type="region of interest" description="Disordered" evidence="1">
    <location>
        <begin position="277"/>
        <end position="348"/>
    </location>
</feature>
<feature type="compositionally biased region" description="Basic and acidic residues" evidence="1">
    <location>
        <begin position="300"/>
        <end position="313"/>
    </location>
</feature>
<keyword evidence="2" id="KW-0472">Membrane</keyword>
<dbReference type="OrthoDB" id="2366471at2759"/>
<protein>
    <submittedName>
        <fullName evidence="3">Uncharacterized protein</fullName>
    </submittedName>
</protein>
<evidence type="ECO:0000313" key="3">
    <source>
        <dbReference type="EMBL" id="TBU25031.1"/>
    </source>
</evidence>
<feature type="transmembrane region" description="Helical" evidence="2">
    <location>
        <begin position="201"/>
        <end position="218"/>
    </location>
</feature>
<organism evidence="3">
    <name type="scientific">Dichomitus squalens</name>
    <dbReference type="NCBI Taxonomy" id="114155"/>
    <lineage>
        <taxon>Eukaryota</taxon>
        <taxon>Fungi</taxon>
        <taxon>Dikarya</taxon>
        <taxon>Basidiomycota</taxon>
        <taxon>Agaricomycotina</taxon>
        <taxon>Agaricomycetes</taxon>
        <taxon>Polyporales</taxon>
        <taxon>Polyporaceae</taxon>
        <taxon>Dichomitus</taxon>
    </lineage>
</organism>
<feature type="transmembrane region" description="Helical" evidence="2">
    <location>
        <begin position="378"/>
        <end position="397"/>
    </location>
</feature>